<dbReference type="AlphaFoldDB" id="A0A822XUT1"/>
<dbReference type="EMBL" id="DUZY01000001">
    <property type="protein sequence ID" value="DAD24087.1"/>
    <property type="molecule type" value="Genomic_DNA"/>
</dbReference>
<proteinExistence type="predicted"/>
<sequence>MFMSSSSTKNSMYSSYYSID</sequence>
<comment type="caution">
    <text evidence="2">The sequence shown here is derived from an EMBL/GenBank/DDBJ whole genome shotgun (WGS) entry which is preliminary data.</text>
</comment>
<accession>A0A822XUT1</accession>
<evidence type="ECO:0000313" key="2">
    <source>
        <dbReference type="EMBL" id="DAD24087.1"/>
    </source>
</evidence>
<gene>
    <name evidence="2" type="ORF">HUJ06_025550</name>
</gene>
<evidence type="ECO:0000256" key="1">
    <source>
        <dbReference type="SAM" id="MobiDB-lite"/>
    </source>
</evidence>
<name>A0A822XUT1_NELNU</name>
<organism evidence="2 3">
    <name type="scientific">Nelumbo nucifera</name>
    <name type="common">Sacred lotus</name>
    <dbReference type="NCBI Taxonomy" id="4432"/>
    <lineage>
        <taxon>Eukaryota</taxon>
        <taxon>Viridiplantae</taxon>
        <taxon>Streptophyta</taxon>
        <taxon>Embryophyta</taxon>
        <taxon>Tracheophyta</taxon>
        <taxon>Spermatophyta</taxon>
        <taxon>Magnoliopsida</taxon>
        <taxon>Proteales</taxon>
        <taxon>Nelumbonaceae</taxon>
        <taxon>Nelumbo</taxon>
    </lineage>
</organism>
<evidence type="ECO:0000313" key="3">
    <source>
        <dbReference type="Proteomes" id="UP000607653"/>
    </source>
</evidence>
<feature type="region of interest" description="Disordered" evidence="1">
    <location>
        <begin position="1"/>
        <end position="20"/>
    </location>
</feature>
<keyword evidence="3" id="KW-1185">Reference proteome</keyword>
<protein>
    <submittedName>
        <fullName evidence="2">Uncharacterized protein</fullName>
    </submittedName>
</protein>
<dbReference type="Proteomes" id="UP000607653">
    <property type="component" value="Unassembled WGS sequence"/>
</dbReference>
<reference evidence="2 3" key="1">
    <citation type="journal article" date="2020" name="Mol. Biol. Evol.">
        <title>Distinct Expression and Methylation Patterns for Genes with Different Fates following a Single Whole-Genome Duplication in Flowering Plants.</title>
        <authorList>
            <person name="Shi T."/>
            <person name="Rahmani R.S."/>
            <person name="Gugger P.F."/>
            <person name="Wang M."/>
            <person name="Li H."/>
            <person name="Zhang Y."/>
            <person name="Li Z."/>
            <person name="Wang Q."/>
            <person name="Van de Peer Y."/>
            <person name="Marchal K."/>
            <person name="Chen J."/>
        </authorList>
    </citation>
    <scope>NUCLEOTIDE SEQUENCE [LARGE SCALE GENOMIC DNA]</scope>
    <source>
        <tissue evidence="2">Leaf</tissue>
    </source>
</reference>